<dbReference type="EMBL" id="QEWW01000014">
    <property type="protein sequence ID" value="PWD83309.1"/>
    <property type="molecule type" value="Genomic_DNA"/>
</dbReference>
<gene>
    <name evidence="2" type="ORF">DC077_10130</name>
</gene>
<organism evidence="2 3">
    <name type="scientific">Ignatzschineria cameli</name>
    <dbReference type="NCBI Taxonomy" id="2182793"/>
    <lineage>
        <taxon>Bacteria</taxon>
        <taxon>Pseudomonadati</taxon>
        <taxon>Pseudomonadota</taxon>
        <taxon>Gammaproteobacteria</taxon>
        <taxon>Cardiobacteriales</taxon>
        <taxon>Ignatzschineriaceae</taxon>
        <taxon>Ignatzschineria</taxon>
    </lineage>
</organism>
<dbReference type="InterPro" id="IPR025248">
    <property type="entry name" value="DUF4007"/>
</dbReference>
<evidence type="ECO:0000313" key="2">
    <source>
        <dbReference type="EMBL" id="PWD83309.1"/>
    </source>
</evidence>
<dbReference type="Proteomes" id="UP000245059">
    <property type="component" value="Unassembled WGS sequence"/>
</dbReference>
<name>A0A2U2AKC8_9GAMM</name>
<sequence>MILILERVVSMLRIPQQDVKRPIFSGHETFPMRYGWLKKSFDALKNAEERGENAKDVFSANEAIAQFGVGKNMVGSMRHWCNVSGLVDDNVLTDFAKEIFDDNGFDPFLENPMTLWILHYTLATNPQLVTYYWYFNINNSLNLDRKTLQNEVVNYCNKEGYTVPSATTLKRDVECIIRLYMYRASQNTDNAVESPLTELSLIVPIHKQGFFASNRGAKPTLPAVLFWSAVFQCWKVRYENQKTLSLSVLAYEPLSPGRVFLLDENSIVSYIYETSDLFKDQVEWSETAGLRQLALKGRTQLEHLIEKCDELVREVYRDGI</sequence>
<feature type="domain" description="DUF4007" evidence="1">
    <location>
        <begin position="24"/>
        <end position="300"/>
    </location>
</feature>
<evidence type="ECO:0000313" key="3">
    <source>
        <dbReference type="Proteomes" id="UP000245059"/>
    </source>
</evidence>
<dbReference type="AlphaFoldDB" id="A0A2U2AKC8"/>
<comment type="caution">
    <text evidence="2">The sequence shown here is derived from an EMBL/GenBank/DDBJ whole genome shotgun (WGS) entry which is preliminary data.</text>
</comment>
<protein>
    <submittedName>
        <fullName evidence="2">DUF4007 domain-containing protein</fullName>
    </submittedName>
</protein>
<reference evidence="3" key="1">
    <citation type="submission" date="2018-05" db="EMBL/GenBank/DDBJ databases">
        <title>Ignatzschineria dubaiensis sp. nov., isolated from necrotic foot tissues of dromedaries (Camelus dromedarius) and associated maggots in Dubai, United Arab Emirates.</title>
        <authorList>
            <person name="Tsang C.C."/>
            <person name="Tang J.Y.M."/>
            <person name="Fong J.Y.H."/>
            <person name="Kinne J."/>
            <person name="Lee H.H."/>
            <person name="Joseph M."/>
            <person name="Jose S."/>
            <person name="Schuster R.K."/>
            <person name="Tang Y."/>
            <person name="Sivakumar S."/>
            <person name="Chen J.H.K."/>
            <person name="Teng J.L.L."/>
            <person name="Lau S.K.P."/>
            <person name="Wernery U."/>
            <person name="Woo P.C.Y."/>
        </authorList>
    </citation>
    <scope>NUCLEOTIDE SEQUENCE [LARGE SCALE GENOMIC DNA]</scope>
    <source>
        <strain evidence="3">UAE-HKU57</strain>
    </source>
</reference>
<proteinExistence type="predicted"/>
<evidence type="ECO:0000259" key="1">
    <source>
        <dbReference type="Pfam" id="PF13182"/>
    </source>
</evidence>
<dbReference type="Pfam" id="PF13182">
    <property type="entry name" value="DUF4007"/>
    <property type="match status" value="1"/>
</dbReference>
<accession>A0A2U2AKC8</accession>